<name>A0A8J3ZR49_9ACTN</name>
<proteinExistence type="predicted"/>
<evidence type="ECO:0000313" key="5">
    <source>
        <dbReference type="EMBL" id="GIJ67503.1"/>
    </source>
</evidence>
<evidence type="ECO:0000313" key="6">
    <source>
        <dbReference type="Proteomes" id="UP000635606"/>
    </source>
</evidence>
<protein>
    <recommendedName>
        <fullName evidence="4">HTH luxR-type domain-containing protein</fullName>
    </recommendedName>
</protein>
<dbReference type="AlphaFoldDB" id="A0A8J3ZR49"/>
<dbReference type="SUPFAM" id="SSF46894">
    <property type="entry name" value="C-terminal effector domain of the bipartite response regulators"/>
    <property type="match status" value="1"/>
</dbReference>
<dbReference type="GO" id="GO:0003677">
    <property type="term" value="F:DNA binding"/>
    <property type="evidence" value="ECO:0007669"/>
    <property type="project" value="UniProtKB-KW"/>
</dbReference>
<dbReference type="InterPro" id="IPR036388">
    <property type="entry name" value="WH-like_DNA-bd_sf"/>
</dbReference>
<dbReference type="InterPro" id="IPR000792">
    <property type="entry name" value="Tscrpt_reg_LuxR_C"/>
</dbReference>
<dbReference type="GO" id="GO:0006355">
    <property type="term" value="P:regulation of DNA-templated transcription"/>
    <property type="evidence" value="ECO:0007669"/>
    <property type="project" value="InterPro"/>
</dbReference>
<dbReference type="PROSITE" id="PS50043">
    <property type="entry name" value="HTH_LUXR_2"/>
    <property type="match status" value="1"/>
</dbReference>
<evidence type="ECO:0000256" key="1">
    <source>
        <dbReference type="ARBA" id="ARBA00023015"/>
    </source>
</evidence>
<keyword evidence="2" id="KW-0238">DNA-binding</keyword>
<dbReference type="Proteomes" id="UP000635606">
    <property type="component" value="Unassembled WGS sequence"/>
</dbReference>
<dbReference type="CDD" id="cd06170">
    <property type="entry name" value="LuxR_C_like"/>
    <property type="match status" value="1"/>
</dbReference>
<dbReference type="Pfam" id="PF00196">
    <property type="entry name" value="GerE"/>
    <property type="match status" value="1"/>
</dbReference>
<evidence type="ECO:0000256" key="2">
    <source>
        <dbReference type="ARBA" id="ARBA00023125"/>
    </source>
</evidence>
<evidence type="ECO:0000259" key="4">
    <source>
        <dbReference type="PROSITE" id="PS50043"/>
    </source>
</evidence>
<dbReference type="RefSeq" id="WP_203927467.1">
    <property type="nucleotide sequence ID" value="NZ_BOPH01000027.1"/>
</dbReference>
<dbReference type="PRINTS" id="PR00038">
    <property type="entry name" value="HTHLUXR"/>
</dbReference>
<organism evidence="5 6">
    <name type="scientific">Virgisporangium ochraceum</name>
    <dbReference type="NCBI Taxonomy" id="65505"/>
    <lineage>
        <taxon>Bacteria</taxon>
        <taxon>Bacillati</taxon>
        <taxon>Actinomycetota</taxon>
        <taxon>Actinomycetes</taxon>
        <taxon>Micromonosporales</taxon>
        <taxon>Micromonosporaceae</taxon>
        <taxon>Virgisporangium</taxon>
    </lineage>
</organism>
<reference evidence="5" key="1">
    <citation type="submission" date="2021-01" db="EMBL/GenBank/DDBJ databases">
        <title>Whole genome shotgun sequence of Virgisporangium ochraceum NBRC 16418.</title>
        <authorList>
            <person name="Komaki H."/>
            <person name="Tamura T."/>
        </authorList>
    </citation>
    <scope>NUCLEOTIDE SEQUENCE</scope>
    <source>
        <strain evidence="5">NBRC 16418</strain>
    </source>
</reference>
<evidence type="ECO:0000256" key="3">
    <source>
        <dbReference type="ARBA" id="ARBA00023163"/>
    </source>
</evidence>
<keyword evidence="6" id="KW-1185">Reference proteome</keyword>
<dbReference type="Gene3D" id="1.10.10.10">
    <property type="entry name" value="Winged helix-like DNA-binding domain superfamily/Winged helix DNA-binding domain"/>
    <property type="match status" value="1"/>
</dbReference>
<gene>
    <name evidence="5" type="ORF">Voc01_024200</name>
</gene>
<dbReference type="PANTHER" id="PTHR44688">
    <property type="entry name" value="DNA-BINDING TRANSCRIPTIONAL ACTIVATOR DEVR_DOSR"/>
    <property type="match status" value="1"/>
</dbReference>
<dbReference type="EMBL" id="BOPH01000027">
    <property type="protein sequence ID" value="GIJ67503.1"/>
    <property type="molecule type" value="Genomic_DNA"/>
</dbReference>
<accession>A0A8J3ZR49</accession>
<sequence length="255" mass="28373">MSVRANDLTRLLDVVAAMNEAPDGGFERAMLTSAAELVACDTVSYNEHRLDTAEELRCLAEPSYVERSPARRDYLRHLGGHPPVEACARGHLSTGDTAAVSDWLSQRDYRKLPIYVDYFRQRGVEDQLVAVVKARDLRTVLVVFSRSRRGFGDRDRAVLKLLLPHLQHAVRHRRRLAALTSSVASRSTPLGPDLWDRLTERERDIVTCLASGGTDQKIARTLAISPRTVGKHLENVYRKVNVSGRVALVAQLAAA</sequence>
<dbReference type="InterPro" id="IPR016032">
    <property type="entry name" value="Sig_transdc_resp-reg_C-effctor"/>
</dbReference>
<comment type="caution">
    <text evidence="5">The sequence shown here is derived from an EMBL/GenBank/DDBJ whole genome shotgun (WGS) entry which is preliminary data.</text>
</comment>
<dbReference type="PANTHER" id="PTHR44688:SF16">
    <property type="entry name" value="DNA-BINDING TRANSCRIPTIONAL ACTIVATOR DEVR_DOSR"/>
    <property type="match status" value="1"/>
</dbReference>
<keyword evidence="1" id="KW-0805">Transcription regulation</keyword>
<dbReference type="SMART" id="SM00421">
    <property type="entry name" value="HTH_LUXR"/>
    <property type="match status" value="1"/>
</dbReference>
<feature type="domain" description="HTH luxR-type" evidence="4">
    <location>
        <begin position="191"/>
        <end position="255"/>
    </location>
</feature>
<keyword evidence="3" id="KW-0804">Transcription</keyword>